<reference evidence="2" key="1">
    <citation type="submission" date="2022-11" db="UniProtKB">
        <authorList>
            <consortium name="WormBaseParasite"/>
        </authorList>
    </citation>
    <scope>IDENTIFICATION</scope>
</reference>
<dbReference type="WBParaSite" id="nRc.2.0.1.t46777-RA">
    <property type="protein sequence ID" value="nRc.2.0.1.t46777-RA"/>
    <property type="gene ID" value="nRc.2.0.1.g46777"/>
</dbReference>
<name>A0A915L7I4_ROMCU</name>
<evidence type="ECO:0000313" key="1">
    <source>
        <dbReference type="Proteomes" id="UP000887565"/>
    </source>
</evidence>
<dbReference type="AlphaFoldDB" id="A0A915L7I4"/>
<keyword evidence="1" id="KW-1185">Reference proteome</keyword>
<proteinExistence type="predicted"/>
<dbReference type="InterPro" id="IPR032675">
    <property type="entry name" value="LRR_dom_sf"/>
</dbReference>
<dbReference type="SUPFAM" id="SSF52047">
    <property type="entry name" value="RNI-like"/>
    <property type="match status" value="2"/>
</dbReference>
<dbReference type="Gene3D" id="3.80.10.10">
    <property type="entry name" value="Ribonuclease Inhibitor"/>
    <property type="match status" value="2"/>
</dbReference>
<organism evidence="1 2">
    <name type="scientific">Romanomermis culicivorax</name>
    <name type="common">Nematode worm</name>
    <dbReference type="NCBI Taxonomy" id="13658"/>
    <lineage>
        <taxon>Eukaryota</taxon>
        <taxon>Metazoa</taxon>
        <taxon>Ecdysozoa</taxon>
        <taxon>Nematoda</taxon>
        <taxon>Enoplea</taxon>
        <taxon>Dorylaimia</taxon>
        <taxon>Mermithida</taxon>
        <taxon>Mermithoidea</taxon>
        <taxon>Mermithidae</taxon>
        <taxon>Romanomermis</taxon>
    </lineage>
</organism>
<sequence>MFRYQLGGGCNTVRISTERYINMDDVHVITQILKYFDFEELCIAERINSYFKSCVESELYRLRYVDFDRIFTGSWMKKLTCLEIDSDFIRIFGWEKALSFVENSRNLRQISVYINGCYKCNNELQERINKVIIGHCGLMKLEICRGDDLWIDLSSCRNLTHLTIESIRRMKISEYEQLYTFLDINLNLESLNIGKVSHNKLQLIEKLMRLPKLKRLSLDICQSDTDVDEDPDLSYHRIIPDLYFVSLQNIRVDCGNLESHTKFVGFLLARSPLLKEFILEAVHSDLAFYYILFDKFPLYNQLEIFGIFFKLAYELQCFIYDELSKMVNLKYFELRTRHVVTDDVRKISKLKKLKFLQWSDQNAASLKMIHSSSSLQGLDLYCNAMMSPSATDLILDQCPNLRFFSVSFLNGEQMRKLPIRAPKLEYLRLCNIIPFPFMQNPSPIIDDLTNLVENLPNLHQLCVDQQIYNLLLRNEPIKHLFRRKRLLVLGTKANLMSKWIQLCCQEDPST</sequence>
<accession>A0A915L7I4</accession>
<dbReference type="Proteomes" id="UP000887565">
    <property type="component" value="Unplaced"/>
</dbReference>
<evidence type="ECO:0000313" key="2">
    <source>
        <dbReference type="WBParaSite" id="nRc.2.0.1.t46777-RA"/>
    </source>
</evidence>
<protein>
    <submittedName>
        <fullName evidence="2">F-box domain-containing protein</fullName>
    </submittedName>
</protein>